<keyword evidence="3" id="KW-1185">Reference proteome</keyword>
<evidence type="ECO:0000313" key="2">
    <source>
        <dbReference type="EMBL" id="CAK0900403.1"/>
    </source>
</evidence>
<dbReference type="Proteomes" id="UP001189429">
    <property type="component" value="Unassembled WGS sequence"/>
</dbReference>
<reference evidence="2" key="1">
    <citation type="submission" date="2023-10" db="EMBL/GenBank/DDBJ databases">
        <authorList>
            <person name="Chen Y."/>
            <person name="Shah S."/>
            <person name="Dougan E. K."/>
            <person name="Thang M."/>
            <person name="Chan C."/>
        </authorList>
    </citation>
    <scope>NUCLEOTIDE SEQUENCE [LARGE SCALE GENOMIC DNA]</scope>
</reference>
<gene>
    <name evidence="2" type="ORF">PCOR1329_LOCUS77690</name>
</gene>
<evidence type="ECO:0000256" key="1">
    <source>
        <dbReference type="SAM" id="MobiDB-lite"/>
    </source>
</evidence>
<comment type="caution">
    <text evidence="2">The sequence shown here is derived from an EMBL/GenBank/DDBJ whole genome shotgun (WGS) entry which is preliminary data.</text>
</comment>
<organism evidence="2 3">
    <name type="scientific">Prorocentrum cordatum</name>
    <dbReference type="NCBI Taxonomy" id="2364126"/>
    <lineage>
        <taxon>Eukaryota</taxon>
        <taxon>Sar</taxon>
        <taxon>Alveolata</taxon>
        <taxon>Dinophyceae</taxon>
        <taxon>Prorocentrales</taxon>
        <taxon>Prorocentraceae</taxon>
        <taxon>Prorocentrum</taxon>
    </lineage>
</organism>
<proteinExistence type="predicted"/>
<dbReference type="EMBL" id="CAUYUJ010020771">
    <property type="protein sequence ID" value="CAK0900403.1"/>
    <property type="molecule type" value="Genomic_DNA"/>
</dbReference>
<sequence length="290" mass="30232">MPAGRGRPPRPERVAPVFLALPAPTPQLRPPPGLGGWRALRAAILTGLFHTAETDPAPLVVILWNDERRRGAAALAAPAVEAPVGPLRPVPAAAAGGVEGLHLAEQQRAAGGVLAARSCSCAGCSRTSRARGGAPAALRAGALRLPGMCALLCAGEEVQAWPGAAAEFGGAYGQHLPCHRDLPAERRRLPRRPLRAARGWQRSARADQAGPPTAEGPRGRATEEGPLAPPSAGEPGVCAVAWRRPAAPDLLHGVKVFGDGSRYSMIVWFAETAQECADSAPEDYDEDNVY</sequence>
<protein>
    <submittedName>
        <fullName evidence="2">Uncharacterized protein</fullName>
    </submittedName>
</protein>
<evidence type="ECO:0000313" key="3">
    <source>
        <dbReference type="Proteomes" id="UP001189429"/>
    </source>
</evidence>
<name>A0ABN9XKR8_9DINO</name>
<feature type="region of interest" description="Disordered" evidence="1">
    <location>
        <begin position="183"/>
        <end position="234"/>
    </location>
</feature>
<accession>A0ABN9XKR8</accession>